<dbReference type="CDD" id="cd06185">
    <property type="entry name" value="PDR_like"/>
    <property type="match status" value="1"/>
</dbReference>
<dbReference type="Pfam" id="PF22290">
    <property type="entry name" value="DmmA-like_N"/>
    <property type="match status" value="1"/>
</dbReference>
<dbReference type="InterPro" id="IPR036010">
    <property type="entry name" value="2Fe-2S_ferredoxin-like_sf"/>
</dbReference>
<keyword evidence="12" id="KW-1185">Reference proteome</keyword>
<organism evidence="11 12">
    <name type="scientific">Gottfriedia luciferensis</name>
    <dbReference type="NCBI Taxonomy" id="178774"/>
    <lineage>
        <taxon>Bacteria</taxon>
        <taxon>Bacillati</taxon>
        <taxon>Bacillota</taxon>
        <taxon>Bacilli</taxon>
        <taxon>Bacillales</taxon>
        <taxon>Bacillaceae</taxon>
        <taxon>Gottfriedia</taxon>
    </lineage>
</organism>
<evidence type="ECO:0000313" key="12">
    <source>
        <dbReference type="Proteomes" id="UP000094580"/>
    </source>
</evidence>
<dbReference type="CDD" id="cd00207">
    <property type="entry name" value="fer2"/>
    <property type="match status" value="1"/>
</dbReference>
<keyword evidence="5" id="KW-0479">Metal-binding</keyword>
<keyword evidence="6" id="KW-0560">Oxidoreductase</keyword>
<evidence type="ECO:0000256" key="2">
    <source>
        <dbReference type="ARBA" id="ARBA00022630"/>
    </source>
</evidence>
<evidence type="ECO:0000256" key="4">
    <source>
        <dbReference type="ARBA" id="ARBA00022714"/>
    </source>
</evidence>
<dbReference type="InterPro" id="IPR012675">
    <property type="entry name" value="Beta-grasp_dom_sf"/>
</dbReference>
<dbReference type="InterPro" id="IPR039261">
    <property type="entry name" value="FNR_nucleotide-bd"/>
</dbReference>
<dbReference type="PROSITE" id="PS51384">
    <property type="entry name" value="FAD_FR"/>
    <property type="match status" value="1"/>
</dbReference>
<keyword evidence="8" id="KW-0411">Iron-sulfur</keyword>
<reference evidence="11 12" key="1">
    <citation type="submission" date="2016-07" db="EMBL/GenBank/DDBJ databases">
        <authorList>
            <person name="Townsley L."/>
            <person name="Shank E.A."/>
        </authorList>
    </citation>
    <scope>NUCLEOTIDE SEQUENCE [LARGE SCALE GENOMIC DNA]</scope>
    <source>
        <strain evidence="11 12">CH01</strain>
    </source>
</reference>
<dbReference type="SUPFAM" id="SSF63380">
    <property type="entry name" value="Riboflavin synthase domain-like"/>
    <property type="match status" value="1"/>
</dbReference>
<dbReference type="InterPro" id="IPR017927">
    <property type="entry name" value="FAD-bd_FR_type"/>
</dbReference>
<dbReference type="Pfam" id="PF00970">
    <property type="entry name" value="FAD_binding_6"/>
    <property type="match status" value="1"/>
</dbReference>
<comment type="caution">
    <text evidence="11">The sequence shown here is derived from an EMBL/GenBank/DDBJ whole genome shotgun (WGS) entry which is preliminary data.</text>
</comment>
<evidence type="ECO:0000256" key="6">
    <source>
        <dbReference type="ARBA" id="ARBA00023002"/>
    </source>
</evidence>
<feature type="domain" description="FAD-binding FR-type" evidence="10">
    <location>
        <begin position="8"/>
        <end position="113"/>
    </location>
</feature>
<evidence type="ECO:0000256" key="3">
    <source>
        <dbReference type="ARBA" id="ARBA00022643"/>
    </source>
</evidence>
<keyword evidence="7" id="KW-0408">Iron</keyword>
<dbReference type="InterPro" id="IPR006058">
    <property type="entry name" value="2Fe2S_fd_BS"/>
</dbReference>
<dbReference type="SUPFAM" id="SSF52343">
    <property type="entry name" value="Ferredoxin reductase-like, C-terminal NADP-linked domain"/>
    <property type="match status" value="1"/>
</dbReference>
<dbReference type="InterPro" id="IPR008333">
    <property type="entry name" value="Cbr1-like_FAD-bd_dom"/>
</dbReference>
<evidence type="ECO:0000256" key="1">
    <source>
        <dbReference type="ARBA" id="ARBA00001917"/>
    </source>
</evidence>
<evidence type="ECO:0000259" key="10">
    <source>
        <dbReference type="PROSITE" id="PS51384"/>
    </source>
</evidence>
<protein>
    <recommendedName>
        <fullName evidence="13">Ferredoxin</fullName>
    </recommendedName>
</protein>
<evidence type="ECO:0000256" key="7">
    <source>
        <dbReference type="ARBA" id="ARBA00023004"/>
    </source>
</evidence>
<dbReference type="Gene3D" id="3.40.50.80">
    <property type="entry name" value="Nucleotide-binding domain of ferredoxin-NADP reductase (FNR) module"/>
    <property type="match status" value="1"/>
</dbReference>
<proteinExistence type="predicted"/>
<accession>A0ABX3A3V5</accession>
<sequence>MGVNGLIENTILVRVNEIKQITQQVKEFSFIPIDEFNLPTFSGGSHINTYVATENEIICRPYSLVHHSLIDNTYKIAIQLSSESKGGSKYWHERIKIGDRLRISYPKNHFPLSSRAKHHVFYAAGIGITPFLSMMKELKSKNKSFELHYTSATKSSSAFYDFLNESYKEETTFYFTKELNSSRIKVETLLDHSIGTHVYFCGPNRFISQFNESAYAFGYPKSSVHIEVFTPQLLASSRPFEIVLSNGTTKQVPVDKTLLDVLLDEGLKVPYSCRVGRCGTCEVNVIDGQIEHHDFLLDEDQRKSNKTILTCVSRAKSNQIILEI</sequence>
<gene>
    <name evidence="11" type="ORF">BED47_02065</name>
</gene>
<dbReference type="PRINTS" id="PR00409">
    <property type="entry name" value="PHDIOXRDTASE"/>
</dbReference>
<keyword evidence="3" id="KW-0288">FMN</keyword>
<evidence type="ECO:0000313" key="11">
    <source>
        <dbReference type="EMBL" id="ODG93978.1"/>
    </source>
</evidence>
<dbReference type="InterPro" id="IPR054582">
    <property type="entry name" value="DmmA-like_N"/>
</dbReference>
<dbReference type="PANTHER" id="PTHR30212">
    <property type="entry name" value="PROTEIN YIIM"/>
    <property type="match status" value="1"/>
</dbReference>
<dbReference type="Gene3D" id="3.10.20.30">
    <property type="match status" value="1"/>
</dbReference>
<dbReference type="Pfam" id="PF00111">
    <property type="entry name" value="Fer2"/>
    <property type="match status" value="1"/>
</dbReference>
<evidence type="ECO:0000259" key="9">
    <source>
        <dbReference type="PROSITE" id="PS51085"/>
    </source>
</evidence>
<dbReference type="InterPro" id="IPR017938">
    <property type="entry name" value="Riboflavin_synthase-like_b-brl"/>
</dbReference>
<keyword evidence="4" id="KW-0001">2Fe-2S</keyword>
<evidence type="ECO:0000256" key="8">
    <source>
        <dbReference type="ARBA" id="ARBA00023014"/>
    </source>
</evidence>
<dbReference type="Gene3D" id="2.40.30.10">
    <property type="entry name" value="Translation factors"/>
    <property type="match status" value="1"/>
</dbReference>
<dbReference type="PROSITE" id="PS00197">
    <property type="entry name" value="2FE2S_FER_1"/>
    <property type="match status" value="1"/>
</dbReference>
<feature type="domain" description="2Fe-2S ferredoxin-type" evidence="9">
    <location>
        <begin position="240"/>
        <end position="324"/>
    </location>
</feature>
<keyword evidence="2" id="KW-0285">Flavoprotein</keyword>
<comment type="cofactor">
    <cofactor evidence="1">
        <name>FMN</name>
        <dbReference type="ChEBI" id="CHEBI:58210"/>
    </cofactor>
</comment>
<dbReference type="SUPFAM" id="SSF54292">
    <property type="entry name" value="2Fe-2S ferredoxin-like"/>
    <property type="match status" value="1"/>
</dbReference>
<dbReference type="PROSITE" id="PS51085">
    <property type="entry name" value="2FE2S_FER_2"/>
    <property type="match status" value="1"/>
</dbReference>
<dbReference type="InterPro" id="IPR001041">
    <property type="entry name" value="2Fe-2S_ferredoxin-type"/>
</dbReference>
<dbReference type="InterPro" id="IPR052353">
    <property type="entry name" value="Benzoxazolinone_Detox_Enz"/>
</dbReference>
<dbReference type="EMBL" id="MDKC01000001">
    <property type="protein sequence ID" value="ODG93978.1"/>
    <property type="molecule type" value="Genomic_DNA"/>
</dbReference>
<name>A0ABX3A3V5_9BACI</name>
<dbReference type="Proteomes" id="UP000094580">
    <property type="component" value="Unassembled WGS sequence"/>
</dbReference>
<dbReference type="PANTHER" id="PTHR30212:SF2">
    <property type="entry name" value="PROTEIN YIIM"/>
    <property type="match status" value="1"/>
</dbReference>
<evidence type="ECO:0000256" key="5">
    <source>
        <dbReference type="ARBA" id="ARBA00022723"/>
    </source>
</evidence>
<evidence type="ECO:0008006" key="13">
    <source>
        <dbReference type="Google" id="ProtNLM"/>
    </source>
</evidence>